<reference evidence="3" key="1">
    <citation type="submission" date="2020-05" db="EMBL/GenBank/DDBJ databases">
        <title>Frigoriglobus tundricola gen. nov., sp. nov., a psychrotolerant cellulolytic planctomycete of the family Gemmataceae with two divergent copies of 16S rRNA gene.</title>
        <authorList>
            <person name="Kulichevskaya I.S."/>
            <person name="Ivanova A.A."/>
            <person name="Naumoff D.G."/>
            <person name="Beletsky A.V."/>
            <person name="Rijpstra W.I.C."/>
            <person name="Sinninghe Damste J.S."/>
            <person name="Mardanov A.V."/>
            <person name="Ravin N.V."/>
            <person name="Dedysh S.N."/>
        </authorList>
    </citation>
    <scope>NUCLEOTIDE SEQUENCE [LARGE SCALE GENOMIC DNA]</scope>
    <source>
        <strain evidence="3">PL17</strain>
    </source>
</reference>
<feature type="region of interest" description="Disordered" evidence="1">
    <location>
        <begin position="1"/>
        <end position="24"/>
    </location>
</feature>
<dbReference type="AlphaFoldDB" id="A0A6M5Z5F0"/>
<keyword evidence="3" id="KW-1185">Reference proteome</keyword>
<organism evidence="2 3">
    <name type="scientific">Frigoriglobus tundricola</name>
    <dbReference type="NCBI Taxonomy" id="2774151"/>
    <lineage>
        <taxon>Bacteria</taxon>
        <taxon>Pseudomonadati</taxon>
        <taxon>Planctomycetota</taxon>
        <taxon>Planctomycetia</taxon>
        <taxon>Gemmatales</taxon>
        <taxon>Gemmataceae</taxon>
        <taxon>Frigoriglobus</taxon>
    </lineage>
</organism>
<sequence>MKWNATGHESQRKKQGLIAGQNERIRAGFWNSSRSGY</sequence>
<protein>
    <submittedName>
        <fullName evidence="2">Uncharacterized protein</fullName>
    </submittedName>
</protein>
<accession>A0A6M5Z5F0</accession>
<evidence type="ECO:0000256" key="1">
    <source>
        <dbReference type="SAM" id="MobiDB-lite"/>
    </source>
</evidence>
<gene>
    <name evidence="2" type="ORF">FTUN_8113</name>
</gene>
<dbReference type="Proteomes" id="UP000503447">
    <property type="component" value="Chromosome"/>
</dbReference>
<dbReference type="EMBL" id="CP053452">
    <property type="protein sequence ID" value="QJX00483.1"/>
    <property type="molecule type" value="Genomic_DNA"/>
</dbReference>
<name>A0A6M5Z5F0_9BACT</name>
<dbReference type="KEGG" id="ftj:FTUN_8113"/>
<evidence type="ECO:0000313" key="2">
    <source>
        <dbReference type="EMBL" id="QJX00483.1"/>
    </source>
</evidence>
<evidence type="ECO:0000313" key="3">
    <source>
        <dbReference type="Proteomes" id="UP000503447"/>
    </source>
</evidence>
<proteinExistence type="predicted"/>